<keyword evidence="1" id="KW-0812">Transmembrane</keyword>
<evidence type="ECO:0000256" key="1">
    <source>
        <dbReference type="SAM" id="Phobius"/>
    </source>
</evidence>
<dbReference type="EMBL" id="OBMM01000003">
    <property type="protein sequence ID" value="SOC20399.1"/>
    <property type="molecule type" value="Genomic_DNA"/>
</dbReference>
<sequence>MYRMLPKKFIVFAIAWLVIGLCMVVISYGEQLGVPIGLTSIPLMVWVMLHLLLLNPVWRWVWAKIPWLSAHFFPDLNGKWRVELHSNWPRQLQLLEAAQSKEKEFDMRNCGETELADLSILELEADIRQSWWKIEMSLYNPVSVTPIRQSNTISIIPFAQNGLQKSGILYIFKQENMTDNVSDSNEFYGAARLEYDFGKDELSGLVWTARMWQRAMNTASKVTFKRLPCE</sequence>
<protein>
    <submittedName>
        <fullName evidence="2">Uncharacterized protein</fullName>
    </submittedName>
</protein>
<name>A0A285TE54_9PROT</name>
<accession>A0A285TE54</accession>
<gene>
    <name evidence="2" type="ORF">SAMN05428964_10375</name>
</gene>
<feature type="transmembrane region" description="Helical" evidence="1">
    <location>
        <begin position="9"/>
        <end position="28"/>
    </location>
</feature>
<reference evidence="2 3" key="1">
    <citation type="submission" date="2017-08" db="EMBL/GenBank/DDBJ databases">
        <authorList>
            <person name="de Groot N.N."/>
        </authorList>
    </citation>
    <scope>NUCLEOTIDE SEQUENCE [LARGE SCALE GENOMIC DNA]</scope>
    <source>
        <strain evidence="2 3">USBA 78</strain>
    </source>
</reference>
<dbReference type="AlphaFoldDB" id="A0A285TE54"/>
<dbReference type="RefSeq" id="WP_097051978.1">
    <property type="nucleotide sequence ID" value="NZ_OBMM01000003.1"/>
</dbReference>
<evidence type="ECO:0000313" key="2">
    <source>
        <dbReference type="EMBL" id="SOC20399.1"/>
    </source>
</evidence>
<feature type="transmembrane region" description="Helical" evidence="1">
    <location>
        <begin position="34"/>
        <end position="54"/>
    </location>
</feature>
<dbReference type="Proteomes" id="UP000219068">
    <property type="component" value="Unassembled WGS sequence"/>
</dbReference>
<evidence type="ECO:0000313" key="3">
    <source>
        <dbReference type="Proteomes" id="UP000219068"/>
    </source>
</evidence>
<organism evidence="2 3">
    <name type="scientific">Thalassospira xiamenensis</name>
    <dbReference type="NCBI Taxonomy" id="220697"/>
    <lineage>
        <taxon>Bacteria</taxon>
        <taxon>Pseudomonadati</taxon>
        <taxon>Pseudomonadota</taxon>
        <taxon>Alphaproteobacteria</taxon>
        <taxon>Rhodospirillales</taxon>
        <taxon>Thalassospiraceae</taxon>
        <taxon>Thalassospira</taxon>
    </lineage>
</organism>
<proteinExistence type="predicted"/>
<keyword evidence="1" id="KW-0472">Membrane</keyword>
<keyword evidence="1" id="KW-1133">Transmembrane helix</keyword>